<feature type="transmembrane region" description="Helical" evidence="2">
    <location>
        <begin position="397"/>
        <end position="416"/>
    </location>
</feature>
<evidence type="ECO:0000313" key="4">
    <source>
        <dbReference type="Proteomes" id="UP001063166"/>
    </source>
</evidence>
<gene>
    <name evidence="3" type="ORF">LshimejAT787_0905260</name>
</gene>
<comment type="caution">
    <text evidence="3">The sequence shown here is derived from an EMBL/GenBank/DDBJ whole genome shotgun (WGS) entry which is preliminary data.</text>
</comment>
<feature type="transmembrane region" description="Helical" evidence="2">
    <location>
        <begin position="192"/>
        <end position="216"/>
    </location>
</feature>
<feature type="transmembrane region" description="Helical" evidence="2">
    <location>
        <begin position="422"/>
        <end position="442"/>
    </location>
</feature>
<keyword evidence="4" id="KW-1185">Reference proteome</keyword>
<feature type="compositionally biased region" description="Polar residues" evidence="1">
    <location>
        <begin position="42"/>
        <end position="55"/>
    </location>
</feature>
<feature type="transmembrane region" description="Helical" evidence="2">
    <location>
        <begin position="355"/>
        <end position="377"/>
    </location>
</feature>
<name>A0A9P3PU61_LYOSH</name>
<accession>A0A9P3PU61</accession>
<dbReference type="EMBL" id="BRPK01000009">
    <property type="protein sequence ID" value="GLB41311.1"/>
    <property type="molecule type" value="Genomic_DNA"/>
</dbReference>
<feature type="transmembrane region" description="Helical" evidence="2">
    <location>
        <begin position="242"/>
        <end position="263"/>
    </location>
</feature>
<dbReference type="OrthoDB" id="3020506at2759"/>
<protein>
    <recommendedName>
        <fullName evidence="5">Transmembrane protein</fullName>
    </recommendedName>
</protein>
<dbReference type="AlphaFoldDB" id="A0A9P3PU61"/>
<feature type="region of interest" description="Disordered" evidence="1">
    <location>
        <begin position="35"/>
        <end position="57"/>
    </location>
</feature>
<sequence length="474" mass="53789">MGRQYLAQLAKRVRIWCRSGSRLRDRIHSVIERKNKADRQYSRTTSTGAEDSSTGIHHPSSLECGSYEESGRLSCTHWSLALRRHRAGLRKIFNWVRLGLPSCIGEPSFPSWRSVGSRKILTSSHTLSRGLTLRWRSQLFFDAHRQGQIVYAVSNEISRAAETSYFNIRVLAWPRIYPRRRSFSASDNMPPLLSAFFGSLVIQNALTIIPWAWLIWDYRSGVRKESKVIWRPFAARHGHTKFIAVIYIFLRYGGLIGQTINMVSSMVLLCNRFVHPSVCSSWFWFQSLLIQVFFGVDEYVMMLRVDALYYGVWRFRMLLLLFWLADRAILAYVGVETHRSLRTDATCTTARVPPDLVISLMATVVCVQLVVWAMTFVKISGGPKSPLTRLLNRDGTLVCAAIVSLYLIIVPYASAVEVLPHNIFAFMISLLSILGCALILNLQYLSIDGSSTPSNTVTSTWCLDTLEASVDTNL</sequence>
<feature type="transmembrane region" description="Helical" evidence="2">
    <location>
        <begin position="283"/>
        <end position="303"/>
    </location>
</feature>
<evidence type="ECO:0000256" key="1">
    <source>
        <dbReference type="SAM" id="MobiDB-lite"/>
    </source>
</evidence>
<dbReference type="Proteomes" id="UP001063166">
    <property type="component" value="Unassembled WGS sequence"/>
</dbReference>
<keyword evidence="2" id="KW-0812">Transmembrane</keyword>
<proteinExistence type="predicted"/>
<keyword evidence="2" id="KW-0472">Membrane</keyword>
<evidence type="ECO:0008006" key="5">
    <source>
        <dbReference type="Google" id="ProtNLM"/>
    </source>
</evidence>
<feature type="transmembrane region" description="Helical" evidence="2">
    <location>
        <begin position="315"/>
        <end position="335"/>
    </location>
</feature>
<organism evidence="3 4">
    <name type="scientific">Lyophyllum shimeji</name>
    <name type="common">Hon-shimeji</name>
    <name type="synonym">Tricholoma shimeji</name>
    <dbReference type="NCBI Taxonomy" id="47721"/>
    <lineage>
        <taxon>Eukaryota</taxon>
        <taxon>Fungi</taxon>
        <taxon>Dikarya</taxon>
        <taxon>Basidiomycota</taxon>
        <taxon>Agaricomycotina</taxon>
        <taxon>Agaricomycetes</taxon>
        <taxon>Agaricomycetidae</taxon>
        <taxon>Agaricales</taxon>
        <taxon>Tricholomatineae</taxon>
        <taxon>Lyophyllaceae</taxon>
        <taxon>Lyophyllum</taxon>
    </lineage>
</organism>
<keyword evidence="2" id="KW-1133">Transmembrane helix</keyword>
<evidence type="ECO:0000256" key="2">
    <source>
        <dbReference type="SAM" id="Phobius"/>
    </source>
</evidence>
<reference evidence="3" key="1">
    <citation type="submission" date="2022-07" db="EMBL/GenBank/DDBJ databases">
        <title>The genome of Lyophyllum shimeji provides insight into the initial evolution of ectomycorrhizal fungal genome.</title>
        <authorList>
            <person name="Kobayashi Y."/>
            <person name="Shibata T."/>
            <person name="Hirakawa H."/>
            <person name="Shigenobu S."/>
            <person name="Nishiyama T."/>
            <person name="Yamada A."/>
            <person name="Hasebe M."/>
            <person name="Kawaguchi M."/>
        </authorList>
    </citation>
    <scope>NUCLEOTIDE SEQUENCE</scope>
    <source>
        <strain evidence="3">AT787</strain>
    </source>
</reference>
<evidence type="ECO:0000313" key="3">
    <source>
        <dbReference type="EMBL" id="GLB41311.1"/>
    </source>
</evidence>